<keyword evidence="2" id="KW-1185">Reference proteome</keyword>
<gene>
    <name evidence="1" type="ORF">GCM10011312_15650</name>
</gene>
<dbReference type="AlphaFoldDB" id="A0A8J2YAS6"/>
<dbReference type="Proteomes" id="UP000652231">
    <property type="component" value="Unassembled WGS sequence"/>
</dbReference>
<accession>A0A8J2YAS6</accession>
<comment type="caution">
    <text evidence="1">The sequence shown here is derived from an EMBL/GenBank/DDBJ whole genome shotgun (WGS) entry which is preliminary data.</text>
</comment>
<evidence type="ECO:0000313" key="1">
    <source>
        <dbReference type="EMBL" id="GGD92711.1"/>
    </source>
</evidence>
<sequence>MKLSCKNIKKAEIPSLQNAELLNYYKKDEFLTTFNKIFKAPNYEKTIPTGFFPFAVHAPRCTNSRKCTPF</sequence>
<proteinExistence type="predicted"/>
<protein>
    <submittedName>
        <fullName evidence="1">Uncharacterized protein</fullName>
    </submittedName>
</protein>
<name>A0A8J2YAS6_9FLAO</name>
<reference evidence="1" key="2">
    <citation type="submission" date="2020-09" db="EMBL/GenBank/DDBJ databases">
        <authorList>
            <person name="Sun Q."/>
            <person name="Zhou Y."/>
        </authorList>
    </citation>
    <scope>NUCLEOTIDE SEQUENCE</scope>
    <source>
        <strain evidence="1">CGMCC 1.12924</strain>
    </source>
</reference>
<organism evidence="1 2">
    <name type="scientific">Planktosalinus lacus</name>
    <dbReference type="NCBI Taxonomy" id="1526573"/>
    <lineage>
        <taxon>Bacteria</taxon>
        <taxon>Pseudomonadati</taxon>
        <taxon>Bacteroidota</taxon>
        <taxon>Flavobacteriia</taxon>
        <taxon>Flavobacteriales</taxon>
        <taxon>Flavobacteriaceae</taxon>
        <taxon>Planktosalinus</taxon>
    </lineage>
</organism>
<dbReference type="EMBL" id="BMGK01000005">
    <property type="protein sequence ID" value="GGD92711.1"/>
    <property type="molecule type" value="Genomic_DNA"/>
</dbReference>
<evidence type="ECO:0000313" key="2">
    <source>
        <dbReference type="Proteomes" id="UP000652231"/>
    </source>
</evidence>
<reference evidence="1" key="1">
    <citation type="journal article" date="2014" name="Int. J. Syst. Evol. Microbiol.">
        <title>Complete genome sequence of Corynebacterium casei LMG S-19264T (=DSM 44701T), isolated from a smear-ripened cheese.</title>
        <authorList>
            <consortium name="US DOE Joint Genome Institute (JGI-PGF)"/>
            <person name="Walter F."/>
            <person name="Albersmeier A."/>
            <person name="Kalinowski J."/>
            <person name="Ruckert C."/>
        </authorList>
    </citation>
    <scope>NUCLEOTIDE SEQUENCE</scope>
    <source>
        <strain evidence="1">CGMCC 1.12924</strain>
    </source>
</reference>